<dbReference type="SUPFAM" id="SSF52266">
    <property type="entry name" value="SGNH hydrolase"/>
    <property type="match status" value="1"/>
</dbReference>
<dbReference type="PANTHER" id="PTHR43784">
    <property type="entry name" value="GDSL-LIKE LIPASE/ACYLHYDROLASE, PUTATIVE (AFU_ORTHOLOGUE AFUA_2G00820)-RELATED"/>
    <property type="match status" value="1"/>
</dbReference>
<keyword evidence="3" id="KW-1185">Reference proteome</keyword>
<dbReference type="CDD" id="cd01832">
    <property type="entry name" value="SGNH_hydrolase_like_1"/>
    <property type="match status" value="1"/>
</dbReference>
<dbReference type="Pfam" id="PF13472">
    <property type="entry name" value="Lipase_GDSL_2"/>
    <property type="match status" value="1"/>
</dbReference>
<keyword evidence="2" id="KW-0378">Hydrolase</keyword>
<dbReference type="EMBL" id="JBIAZU010000001">
    <property type="protein sequence ID" value="MFF5288475.1"/>
    <property type="molecule type" value="Genomic_DNA"/>
</dbReference>
<organism evidence="2 3">
    <name type="scientific">Paractinoplanes globisporus</name>
    <dbReference type="NCBI Taxonomy" id="113565"/>
    <lineage>
        <taxon>Bacteria</taxon>
        <taxon>Bacillati</taxon>
        <taxon>Actinomycetota</taxon>
        <taxon>Actinomycetes</taxon>
        <taxon>Micromonosporales</taxon>
        <taxon>Micromonosporaceae</taxon>
        <taxon>Paractinoplanes</taxon>
    </lineage>
</organism>
<dbReference type="Proteomes" id="UP001602245">
    <property type="component" value="Unassembled WGS sequence"/>
</dbReference>
<dbReference type="PANTHER" id="PTHR43784:SF2">
    <property type="entry name" value="GDSL-LIKE LIPASE_ACYLHYDROLASE, PUTATIVE (AFU_ORTHOLOGUE AFUA_2G00820)-RELATED"/>
    <property type="match status" value="1"/>
</dbReference>
<evidence type="ECO:0000313" key="3">
    <source>
        <dbReference type="Proteomes" id="UP001602245"/>
    </source>
</evidence>
<dbReference type="Gene3D" id="3.40.50.1110">
    <property type="entry name" value="SGNH hydrolase"/>
    <property type="match status" value="1"/>
</dbReference>
<accession>A0ABW6W7H3</accession>
<evidence type="ECO:0000313" key="2">
    <source>
        <dbReference type="EMBL" id="MFF5288475.1"/>
    </source>
</evidence>
<feature type="domain" description="SGNH hydrolase-type esterase" evidence="1">
    <location>
        <begin position="8"/>
        <end position="174"/>
    </location>
</feature>
<reference evidence="2 3" key="1">
    <citation type="submission" date="2024-10" db="EMBL/GenBank/DDBJ databases">
        <title>The Natural Products Discovery Center: Release of the First 8490 Sequenced Strains for Exploring Actinobacteria Biosynthetic Diversity.</title>
        <authorList>
            <person name="Kalkreuter E."/>
            <person name="Kautsar S.A."/>
            <person name="Yang D."/>
            <person name="Bader C.D."/>
            <person name="Teijaro C.N."/>
            <person name="Fluegel L."/>
            <person name="Davis C.M."/>
            <person name="Simpson J.R."/>
            <person name="Lauterbach L."/>
            <person name="Steele A.D."/>
            <person name="Gui C."/>
            <person name="Meng S."/>
            <person name="Li G."/>
            <person name="Viehrig K."/>
            <person name="Ye F."/>
            <person name="Su P."/>
            <person name="Kiefer A.F."/>
            <person name="Nichols A."/>
            <person name="Cepeda A.J."/>
            <person name="Yan W."/>
            <person name="Fan B."/>
            <person name="Jiang Y."/>
            <person name="Adhikari A."/>
            <person name="Zheng C.-J."/>
            <person name="Schuster L."/>
            <person name="Cowan T.M."/>
            <person name="Smanski M.J."/>
            <person name="Chevrette M.G."/>
            <person name="De Carvalho L.P.S."/>
            <person name="Shen B."/>
        </authorList>
    </citation>
    <scope>NUCLEOTIDE SEQUENCE [LARGE SCALE GENOMIC DNA]</scope>
    <source>
        <strain evidence="2 3">NPDC000087</strain>
    </source>
</reference>
<protein>
    <submittedName>
        <fullName evidence="2">SGNH/GDSL hydrolase family protein</fullName>
        <ecNumber evidence="2">3.1.-.-</ecNumber>
    </submittedName>
</protein>
<evidence type="ECO:0000259" key="1">
    <source>
        <dbReference type="Pfam" id="PF13472"/>
    </source>
</evidence>
<gene>
    <name evidence="2" type="ORF">ACFY35_03495</name>
</gene>
<comment type="caution">
    <text evidence="2">The sequence shown here is derived from an EMBL/GenBank/DDBJ whole genome shotgun (WGS) entry which is preliminary data.</text>
</comment>
<name>A0ABW6W7H3_9ACTN</name>
<dbReference type="InterPro" id="IPR013830">
    <property type="entry name" value="SGNH_hydro"/>
</dbReference>
<sequence length="190" mass="19905">MTFRRIAVLGDSIAVHRGDPVDGYPSRTWAERVVLALAPGAYLNLGVSGALAAEIRAGQLDPALTFRADLAFVTAGANDAAQRSFRPDRVSAELELMIGSLSRAGALVVTMGCFDLTATLGAEVAGRLRELGDLTERLVLGHGGVHVSFADQAARRSDVLGADGLHINARGHAVVAEALLDRLTIISAPR</sequence>
<proteinExistence type="predicted"/>
<dbReference type="InterPro" id="IPR036514">
    <property type="entry name" value="SGNH_hydro_sf"/>
</dbReference>
<dbReference type="InterPro" id="IPR053140">
    <property type="entry name" value="GDSL_Rv0518-like"/>
</dbReference>
<dbReference type="EC" id="3.1.-.-" evidence="2"/>
<dbReference type="RefSeq" id="WP_020511192.1">
    <property type="nucleotide sequence ID" value="NZ_JBIAZU010000001.1"/>
</dbReference>
<dbReference type="GO" id="GO:0016787">
    <property type="term" value="F:hydrolase activity"/>
    <property type="evidence" value="ECO:0007669"/>
    <property type="project" value="UniProtKB-KW"/>
</dbReference>